<evidence type="ECO:0000256" key="2">
    <source>
        <dbReference type="ARBA" id="ARBA00005312"/>
    </source>
</evidence>
<keyword evidence="8" id="KW-0648">Protein biosynthesis</keyword>
<dbReference type="InterPro" id="IPR004364">
    <property type="entry name" value="Aa-tRNA-synt_II"/>
</dbReference>
<dbReference type="InterPro" id="IPR002312">
    <property type="entry name" value="Asp/Asn-tRNA-synth_IIb"/>
</dbReference>
<dbReference type="SUPFAM" id="SSF50249">
    <property type="entry name" value="Nucleic acid-binding proteins"/>
    <property type="match status" value="1"/>
</dbReference>
<dbReference type="InterPro" id="IPR006195">
    <property type="entry name" value="aa-tRNA-synth_II"/>
</dbReference>
<dbReference type="GO" id="GO:0003723">
    <property type="term" value="F:RNA binding"/>
    <property type="evidence" value="ECO:0007669"/>
    <property type="project" value="TreeGrafter"/>
</dbReference>
<dbReference type="AlphaFoldDB" id="A0A1R2C5U0"/>
<sequence length="461" mass="53453">MIKSLLRRLQSTCQASELSTFSHISLKLNESIWIRGRVHKTRVKGNIGFLILRNQLSTVQCCLFKSDSLPKSSLKYIESLPNESIIDIYGKVTKSEKPTSCSISDYEIQVQKYSLVSRSQEMLPFSYEEGLIADRVQLKTRLDSRVMDLRLPVNFTIFQLTSILCDYFRRSLLDRNFIEIHSPKIIEGVSEGGSEVFITDYFGRKACLAQSPQLYKQMAILGDLDKVFEIGPVFRAENSNTHRHLCEFTGLDIEMTLVYDYLEVVKLVYKMFVKIFTAFDEKKELEVVYKHFGVEKISFKEDLVMFTFEEACSLLREEGFTQEVLHDISQENEKSLGKIVKRKFNTDFYVVHRYPTMVRPFYTKPCEDNMDFSCSFDFFLRGEEIASGSQRIHDYEELKKNALQRSVNIDSIQSYLDCFKYGAYPHGGCGLGLERVIMLYLGIPNIRYASMFPRDPKRLNP</sequence>
<evidence type="ECO:0000256" key="6">
    <source>
        <dbReference type="ARBA" id="ARBA00022741"/>
    </source>
</evidence>
<evidence type="ECO:0000256" key="10">
    <source>
        <dbReference type="ARBA" id="ARBA00033155"/>
    </source>
</evidence>
<dbReference type="GO" id="GO:0006422">
    <property type="term" value="P:aspartyl-tRNA aminoacylation"/>
    <property type="evidence" value="ECO:0007669"/>
    <property type="project" value="InterPro"/>
</dbReference>
<dbReference type="CDD" id="cd00776">
    <property type="entry name" value="AsxRS_core"/>
    <property type="match status" value="1"/>
</dbReference>
<dbReference type="InterPro" id="IPR012340">
    <property type="entry name" value="NA-bd_OB-fold"/>
</dbReference>
<dbReference type="PANTHER" id="PTHR43450">
    <property type="entry name" value="ASPARTYL-TRNA SYNTHETASE"/>
    <property type="match status" value="1"/>
</dbReference>
<dbReference type="EMBL" id="MPUH01000271">
    <property type="protein sequence ID" value="OMJ84383.1"/>
    <property type="molecule type" value="Genomic_DNA"/>
</dbReference>
<comment type="caution">
    <text evidence="13">The sequence shown here is derived from an EMBL/GenBank/DDBJ whole genome shotgun (WGS) entry which is preliminary data.</text>
</comment>
<evidence type="ECO:0000256" key="3">
    <source>
        <dbReference type="ARBA" id="ARBA00012841"/>
    </source>
</evidence>
<dbReference type="CDD" id="cd04320">
    <property type="entry name" value="AspRS_cyto_N"/>
    <property type="match status" value="1"/>
</dbReference>
<dbReference type="PROSITE" id="PS50862">
    <property type="entry name" value="AA_TRNA_LIGASE_II"/>
    <property type="match status" value="1"/>
</dbReference>
<keyword evidence="4" id="KW-0963">Cytoplasm</keyword>
<comment type="catalytic activity">
    <reaction evidence="11">
        <text>tRNA(Asp) + L-aspartate + ATP = L-aspartyl-tRNA(Asp) + AMP + diphosphate</text>
        <dbReference type="Rhea" id="RHEA:19649"/>
        <dbReference type="Rhea" id="RHEA-COMP:9660"/>
        <dbReference type="Rhea" id="RHEA-COMP:9678"/>
        <dbReference type="ChEBI" id="CHEBI:29991"/>
        <dbReference type="ChEBI" id="CHEBI:30616"/>
        <dbReference type="ChEBI" id="CHEBI:33019"/>
        <dbReference type="ChEBI" id="CHEBI:78442"/>
        <dbReference type="ChEBI" id="CHEBI:78516"/>
        <dbReference type="ChEBI" id="CHEBI:456215"/>
        <dbReference type="EC" id="6.1.1.12"/>
    </reaction>
</comment>
<dbReference type="GO" id="GO:0017101">
    <property type="term" value="C:aminoacyl-tRNA synthetase multienzyme complex"/>
    <property type="evidence" value="ECO:0007669"/>
    <property type="project" value="TreeGrafter"/>
</dbReference>
<evidence type="ECO:0000256" key="1">
    <source>
        <dbReference type="ARBA" id="ARBA00004496"/>
    </source>
</evidence>
<dbReference type="PRINTS" id="PR01042">
    <property type="entry name" value="TRNASYNTHASP"/>
</dbReference>
<dbReference type="OrthoDB" id="296970at2759"/>
<gene>
    <name evidence="13" type="ORF">SteCoe_14538</name>
</gene>
<reference evidence="13 14" key="1">
    <citation type="submission" date="2016-11" db="EMBL/GenBank/DDBJ databases">
        <title>The macronuclear genome of Stentor coeruleus: a giant cell with tiny introns.</title>
        <authorList>
            <person name="Slabodnick M."/>
            <person name="Ruby J.G."/>
            <person name="Reiff S.B."/>
            <person name="Swart E.C."/>
            <person name="Gosai S."/>
            <person name="Prabakaran S."/>
            <person name="Witkowska E."/>
            <person name="Larue G.E."/>
            <person name="Fisher S."/>
            <person name="Freeman R.M."/>
            <person name="Gunawardena J."/>
            <person name="Chu W."/>
            <person name="Stover N.A."/>
            <person name="Gregory B.D."/>
            <person name="Nowacki M."/>
            <person name="Derisi J."/>
            <person name="Roy S.W."/>
            <person name="Marshall W.F."/>
            <person name="Sood P."/>
        </authorList>
    </citation>
    <scope>NUCLEOTIDE SEQUENCE [LARGE SCALE GENOMIC DNA]</scope>
    <source>
        <strain evidence="13">WM001</strain>
    </source>
</reference>
<evidence type="ECO:0000256" key="5">
    <source>
        <dbReference type="ARBA" id="ARBA00022598"/>
    </source>
</evidence>
<dbReference type="FunFam" id="3.30.930.10:FF:000038">
    <property type="entry name" value="Aspartate--tRNA ligase"/>
    <property type="match status" value="1"/>
</dbReference>
<dbReference type="NCBIfam" id="TIGR00458">
    <property type="entry name" value="aspS_nondisc"/>
    <property type="match status" value="1"/>
</dbReference>
<keyword evidence="5" id="KW-0436">Ligase</keyword>
<dbReference type="GO" id="GO:0004815">
    <property type="term" value="F:aspartate-tRNA ligase activity"/>
    <property type="evidence" value="ECO:0007669"/>
    <property type="project" value="UniProtKB-EC"/>
</dbReference>
<protein>
    <recommendedName>
        <fullName evidence="3">aspartate--tRNA ligase</fullName>
        <ecNumber evidence="3">6.1.1.12</ecNumber>
    </recommendedName>
    <alternativeName>
        <fullName evidence="10">Aspartyl-tRNA synthetase</fullName>
    </alternativeName>
</protein>
<dbReference type="NCBIfam" id="NF003483">
    <property type="entry name" value="PRK05159.1"/>
    <property type="match status" value="1"/>
</dbReference>
<evidence type="ECO:0000259" key="12">
    <source>
        <dbReference type="PROSITE" id="PS50862"/>
    </source>
</evidence>
<dbReference type="GO" id="GO:0005829">
    <property type="term" value="C:cytosol"/>
    <property type="evidence" value="ECO:0007669"/>
    <property type="project" value="TreeGrafter"/>
</dbReference>
<keyword evidence="6" id="KW-0547">Nucleotide-binding</keyword>
<dbReference type="GO" id="GO:0005524">
    <property type="term" value="F:ATP binding"/>
    <property type="evidence" value="ECO:0007669"/>
    <property type="project" value="UniProtKB-KW"/>
</dbReference>
<dbReference type="InterPro" id="IPR045864">
    <property type="entry name" value="aa-tRNA-synth_II/BPL/LPL"/>
</dbReference>
<keyword evidence="9" id="KW-0030">Aminoacyl-tRNA synthetase</keyword>
<dbReference type="Gene3D" id="3.30.930.10">
    <property type="entry name" value="Bira Bifunctional Protein, Domain 2"/>
    <property type="match status" value="1"/>
</dbReference>
<dbReference type="InterPro" id="IPR004365">
    <property type="entry name" value="NA-bd_OB_tRNA"/>
</dbReference>
<evidence type="ECO:0000256" key="8">
    <source>
        <dbReference type="ARBA" id="ARBA00022917"/>
    </source>
</evidence>
<evidence type="ECO:0000256" key="9">
    <source>
        <dbReference type="ARBA" id="ARBA00023146"/>
    </source>
</evidence>
<dbReference type="HAMAP" id="MF_02075">
    <property type="entry name" value="Asp_tRNA_synth_type2"/>
    <property type="match status" value="1"/>
</dbReference>
<dbReference type="EC" id="6.1.1.12" evidence="3"/>
<evidence type="ECO:0000256" key="7">
    <source>
        <dbReference type="ARBA" id="ARBA00022840"/>
    </source>
</evidence>
<proteinExistence type="inferred from homology"/>
<dbReference type="InterPro" id="IPR004523">
    <property type="entry name" value="Asp-tRNA_synthase_2"/>
</dbReference>
<feature type="domain" description="Aminoacyl-transfer RNA synthetases class-II family profile" evidence="12">
    <location>
        <begin position="168"/>
        <end position="453"/>
    </location>
</feature>
<evidence type="ECO:0000313" key="14">
    <source>
        <dbReference type="Proteomes" id="UP000187209"/>
    </source>
</evidence>
<dbReference type="Gene3D" id="2.40.50.140">
    <property type="entry name" value="Nucleic acid-binding proteins"/>
    <property type="match status" value="1"/>
</dbReference>
<comment type="similarity">
    <text evidence="2">Belongs to the class-II aminoacyl-tRNA synthetase family. Type 2 subfamily.</text>
</comment>
<dbReference type="Proteomes" id="UP000187209">
    <property type="component" value="Unassembled WGS sequence"/>
</dbReference>
<dbReference type="Pfam" id="PF01336">
    <property type="entry name" value="tRNA_anti-codon"/>
    <property type="match status" value="1"/>
</dbReference>
<evidence type="ECO:0000313" key="13">
    <source>
        <dbReference type="EMBL" id="OMJ84383.1"/>
    </source>
</evidence>
<keyword evidence="7" id="KW-0067">ATP-binding</keyword>
<dbReference type="Pfam" id="PF00152">
    <property type="entry name" value="tRNA-synt_2"/>
    <property type="match status" value="1"/>
</dbReference>
<dbReference type="SUPFAM" id="SSF55681">
    <property type="entry name" value="Class II aaRS and biotin synthetases"/>
    <property type="match status" value="1"/>
</dbReference>
<comment type="subcellular location">
    <subcellularLocation>
        <location evidence="1">Cytoplasm</location>
    </subcellularLocation>
</comment>
<keyword evidence="14" id="KW-1185">Reference proteome</keyword>
<organism evidence="13 14">
    <name type="scientific">Stentor coeruleus</name>
    <dbReference type="NCBI Taxonomy" id="5963"/>
    <lineage>
        <taxon>Eukaryota</taxon>
        <taxon>Sar</taxon>
        <taxon>Alveolata</taxon>
        <taxon>Ciliophora</taxon>
        <taxon>Postciliodesmatophora</taxon>
        <taxon>Heterotrichea</taxon>
        <taxon>Heterotrichida</taxon>
        <taxon>Stentoridae</taxon>
        <taxon>Stentor</taxon>
    </lineage>
</organism>
<accession>A0A1R2C5U0</accession>
<evidence type="ECO:0000256" key="11">
    <source>
        <dbReference type="ARBA" id="ARBA00047904"/>
    </source>
</evidence>
<evidence type="ECO:0000256" key="4">
    <source>
        <dbReference type="ARBA" id="ARBA00022490"/>
    </source>
</evidence>
<name>A0A1R2C5U0_9CILI</name>
<dbReference type="PANTHER" id="PTHR43450:SF1">
    <property type="entry name" value="ASPARTATE--TRNA LIGASE, CYTOPLASMIC"/>
    <property type="match status" value="1"/>
</dbReference>